<dbReference type="OrthoDB" id="63267at2759"/>
<dbReference type="GO" id="GO:0004674">
    <property type="term" value="F:protein serine/threonine kinase activity"/>
    <property type="evidence" value="ECO:0007669"/>
    <property type="project" value="UniProtKB-KW"/>
</dbReference>
<sequence length="1159" mass="125484">MAATLRSSNSWLGTLAQPPSAAVLNGKFSTVAAVGSGGLAEDSGSLAMEVATRTGEEDLEEELRDLQGLGKEDEAGWSVTVAEGPKARSRSRKPDPFLTIYVSTPTSSLTLSRKLSEVVDLEERLRAQFPSRLPSRQTSTAPPATPKKRNNVLASLTRTLSPRRSSPNSFTSFSSAGKESRSSSFPIDFKDLGSILTKASFDHDVRSTATWKAFFNVRKDDLESARVERRIKRARSDQTMHLAPTGLNPAGTSIVPLAAGNRASTHRSSRQDASGGTGTSHSVATASSVDLSEAQTVPFFDLPDIPSSKFMMEAEQKMPVDVSVDPEVLLDSERREASTAAQATTSSEAAALELPDVDQDLIATAPPEDAATSIEAEGAQSSRLLHPRPRPSSTSASAATDTDMTPSHSDVGSAISVDKKPKDVTVDSFDILRVLGKGCAGKVLLVRLKGSESLYALKAITKRHVLAHRELQHTKTEQSVLKTCARDKSNPFVVRMHYSFHDHDTLYLTLDFHPGGDLATQLARWGRLGRDRARFYMAEICEGVEGLHRAGIIYRDLKPENVLISTDGHVVLTDFGLSKDFGHARVAPPTATLADDLPRPHWLSSHPTRSASTPPASSAWLMGRRETTQSFCGTAEYLAPEVLLGEPYSYEVDAWSAGTMLYEMLAGITPFYAEDHATSSPDFLHVVSMPGLTRFGNTVYRRVLHDELTFDDRPEDRVFDEDTKSLLRGMLQRDPLLRMSDARIKRHPYFSMIEWAHVYHKRYVPPFVPVLNPLDPSDTSQFDDVFLSMAPQVKGDEDEEGGGRDPPEGEPQPAFDETGRDVFDGYSYYGRDSASIHRREREGDEVDGGGAAGEEKEDDVLLETVKPAGPAEPELVVASERHEDITDRFLTSTPPPEPTAPIAQPDEADGADESGITSHLTVSSIASGSTQATTLPVDSPAASRHRQLSSRSNLEPVFEHPAQAMSTEILVEEPEEHSDSEWDLVSADDAGGFARNGGRGATLWARGFKDRYRLVLAPLSSPLRPPPILRSNSRGNSRKGSSSSGQSSLHGISTSTTPEPPVRPSNAMRRLTSVRSSSVNKDKGKNGLRSRKSQGSLEAAGIAPSSSSRTLPPPPSPRKTKKLSASALTPVTPGVGDSTPRKTGQAIKKLAKSAFLPKN</sequence>
<dbReference type="PROSITE" id="PS50011">
    <property type="entry name" value="PROTEIN_KINASE_DOM"/>
    <property type="match status" value="1"/>
</dbReference>
<dbReference type="Gene3D" id="1.10.510.10">
    <property type="entry name" value="Transferase(Phosphotransferase) domain 1"/>
    <property type="match status" value="1"/>
</dbReference>
<feature type="compositionally biased region" description="Low complexity" evidence="9">
    <location>
        <begin position="1029"/>
        <end position="1055"/>
    </location>
</feature>
<feature type="region of interest" description="Disordered" evidence="9">
    <location>
        <begin position="597"/>
        <end position="618"/>
    </location>
</feature>
<dbReference type="SUPFAM" id="SSF56112">
    <property type="entry name" value="Protein kinase-like (PK-like)"/>
    <property type="match status" value="1"/>
</dbReference>
<feature type="region of interest" description="Disordered" evidence="9">
    <location>
        <begin position="1019"/>
        <end position="1159"/>
    </location>
</feature>
<evidence type="ECO:0000313" key="13">
    <source>
        <dbReference type="Proteomes" id="UP000243876"/>
    </source>
</evidence>
<dbReference type="EMBL" id="CENE01000022">
    <property type="protein sequence ID" value="CEQ42202.1"/>
    <property type="molecule type" value="Genomic_DNA"/>
</dbReference>
<feature type="region of interest" description="Disordered" evidence="9">
    <location>
        <begin position="129"/>
        <end position="184"/>
    </location>
</feature>
<feature type="compositionally biased region" description="Low complexity" evidence="9">
    <location>
        <begin position="604"/>
        <end position="618"/>
    </location>
</feature>
<dbReference type="InterPro" id="IPR000961">
    <property type="entry name" value="AGC-kinase_C"/>
</dbReference>
<feature type="region of interest" description="Disordered" evidence="9">
    <location>
        <begin position="794"/>
        <end position="822"/>
    </location>
</feature>
<feature type="region of interest" description="Disordered" evidence="9">
    <location>
        <begin position="333"/>
        <end position="354"/>
    </location>
</feature>
<dbReference type="Pfam" id="PF00069">
    <property type="entry name" value="Pkinase"/>
    <property type="match status" value="2"/>
</dbReference>
<evidence type="ECO:0000256" key="3">
    <source>
        <dbReference type="ARBA" id="ARBA00022679"/>
    </source>
</evidence>
<feature type="region of interest" description="Disordered" evidence="9">
    <location>
        <begin position="260"/>
        <end position="287"/>
    </location>
</feature>
<dbReference type="AlphaFoldDB" id="A0A0D6EQA4"/>
<proteinExistence type="predicted"/>
<name>A0A0D6EQA4_SPOSA</name>
<evidence type="ECO:0000256" key="9">
    <source>
        <dbReference type="SAM" id="MobiDB-lite"/>
    </source>
</evidence>
<feature type="region of interest" description="Disordered" evidence="9">
    <location>
        <begin position="834"/>
        <end position="859"/>
    </location>
</feature>
<dbReference type="SMART" id="SM00220">
    <property type="entry name" value="S_TKc"/>
    <property type="match status" value="1"/>
</dbReference>
<dbReference type="InterPro" id="IPR045270">
    <property type="entry name" value="STKc_AGC"/>
</dbReference>
<reference evidence="13" key="1">
    <citation type="submission" date="2015-02" db="EMBL/GenBank/DDBJ databases">
        <authorList>
            <person name="Gon?alves P."/>
        </authorList>
    </citation>
    <scope>NUCLEOTIDE SEQUENCE [LARGE SCALE GENOMIC DNA]</scope>
</reference>
<feature type="compositionally biased region" description="Low complexity" evidence="9">
    <location>
        <begin position="155"/>
        <end position="175"/>
    </location>
</feature>
<feature type="compositionally biased region" description="Polar residues" evidence="9">
    <location>
        <begin position="271"/>
        <end position="287"/>
    </location>
</feature>
<feature type="region of interest" description="Disordered" evidence="9">
    <location>
        <begin position="887"/>
        <end position="959"/>
    </location>
</feature>
<organism evidence="12 13">
    <name type="scientific">Sporidiobolus salmonicolor</name>
    <name type="common">Yeast-like fungus</name>
    <name type="synonym">Sporobolomyces salmonicolor</name>
    <dbReference type="NCBI Taxonomy" id="5005"/>
    <lineage>
        <taxon>Eukaryota</taxon>
        <taxon>Fungi</taxon>
        <taxon>Dikarya</taxon>
        <taxon>Basidiomycota</taxon>
        <taxon>Pucciniomycotina</taxon>
        <taxon>Microbotryomycetes</taxon>
        <taxon>Sporidiobolales</taxon>
        <taxon>Sporidiobolaceae</taxon>
        <taxon>Sporobolomyces</taxon>
    </lineage>
</organism>
<dbReference type="PROSITE" id="PS51285">
    <property type="entry name" value="AGC_KINASE_CTER"/>
    <property type="match status" value="1"/>
</dbReference>
<evidence type="ECO:0000259" key="10">
    <source>
        <dbReference type="PROSITE" id="PS50011"/>
    </source>
</evidence>
<evidence type="ECO:0000256" key="8">
    <source>
        <dbReference type="ARBA" id="ARBA00048679"/>
    </source>
</evidence>
<evidence type="ECO:0000256" key="5">
    <source>
        <dbReference type="ARBA" id="ARBA00022777"/>
    </source>
</evidence>
<dbReference type="Proteomes" id="UP000243876">
    <property type="component" value="Unassembled WGS sequence"/>
</dbReference>
<keyword evidence="2" id="KW-0723">Serine/threonine-protein kinase</keyword>
<evidence type="ECO:0000256" key="2">
    <source>
        <dbReference type="ARBA" id="ARBA00022527"/>
    </source>
</evidence>
<protein>
    <recommendedName>
        <fullName evidence="1">non-specific serine/threonine protein kinase</fullName>
        <ecNumber evidence="1">2.7.11.1</ecNumber>
    </recommendedName>
</protein>
<feature type="domain" description="AGC-kinase C-terminal" evidence="11">
    <location>
        <begin position="751"/>
        <end position="838"/>
    </location>
</feature>
<evidence type="ECO:0000256" key="7">
    <source>
        <dbReference type="ARBA" id="ARBA00047899"/>
    </source>
</evidence>
<keyword evidence="6" id="KW-0067">ATP-binding</keyword>
<dbReference type="EC" id="2.7.11.1" evidence="1"/>
<dbReference type="InterPro" id="IPR011009">
    <property type="entry name" value="Kinase-like_dom_sf"/>
</dbReference>
<feature type="domain" description="Protein kinase" evidence="10">
    <location>
        <begin position="429"/>
        <end position="750"/>
    </location>
</feature>
<keyword evidence="3" id="KW-0808">Transferase</keyword>
<dbReference type="Gene3D" id="3.30.200.20">
    <property type="entry name" value="Phosphorylase Kinase, domain 1"/>
    <property type="match status" value="1"/>
</dbReference>
<dbReference type="PROSITE" id="PS00108">
    <property type="entry name" value="PROTEIN_KINASE_ST"/>
    <property type="match status" value="1"/>
</dbReference>
<feature type="compositionally biased region" description="Acidic residues" evidence="9">
    <location>
        <begin position="973"/>
        <end position="982"/>
    </location>
</feature>
<dbReference type="GO" id="GO:0106310">
    <property type="term" value="F:protein serine kinase activity"/>
    <property type="evidence" value="ECO:0007669"/>
    <property type="project" value="RHEA"/>
</dbReference>
<comment type="catalytic activity">
    <reaction evidence="8">
        <text>L-seryl-[protein] + ATP = O-phospho-L-seryl-[protein] + ADP + H(+)</text>
        <dbReference type="Rhea" id="RHEA:17989"/>
        <dbReference type="Rhea" id="RHEA-COMP:9863"/>
        <dbReference type="Rhea" id="RHEA-COMP:11604"/>
        <dbReference type="ChEBI" id="CHEBI:15378"/>
        <dbReference type="ChEBI" id="CHEBI:29999"/>
        <dbReference type="ChEBI" id="CHEBI:30616"/>
        <dbReference type="ChEBI" id="CHEBI:83421"/>
        <dbReference type="ChEBI" id="CHEBI:456216"/>
        <dbReference type="EC" id="2.7.11.1"/>
    </reaction>
</comment>
<dbReference type="InterPro" id="IPR008271">
    <property type="entry name" value="Ser/Thr_kinase_AS"/>
</dbReference>
<dbReference type="FunFam" id="1.10.510.10:FF:000294">
    <property type="entry name" value="Serine/threonine-protein kinase OXI1"/>
    <property type="match status" value="1"/>
</dbReference>
<feature type="region of interest" description="Disordered" evidence="9">
    <location>
        <begin position="973"/>
        <end position="1000"/>
    </location>
</feature>
<dbReference type="GO" id="GO:0005524">
    <property type="term" value="F:ATP binding"/>
    <property type="evidence" value="ECO:0007669"/>
    <property type="project" value="UniProtKB-KW"/>
</dbReference>
<keyword evidence="5" id="KW-0418">Kinase</keyword>
<dbReference type="PANTHER" id="PTHR24351">
    <property type="entry name" value="RIBOSOMAL PROTEIN S6 KINASE"/>
    <property type="match status" value="1"/>
</dbReference>
<evidence type="ECO:0000256" key="1">
    <source>
        <dbReference type="ARBA" id="ARBA00012513"/>
    </source>
</evidence>
<dbReference type="CDD" id="cd05123">
    <property type="entry name" value="STKc_AGC"/>
    <property type="match status" value="1"/>
</dbReference>
<feature type="compositionally biased region" description="Low complexity" evidence="9">
    <location>
        <begin position="338"/>
        <end position="351"/>
    </location>
</feature>
<evidence type="ECO:0000256" key="4">
    <source>
        <dbReference type="ARBA" id="ARBA00022741"/>
    </source>
</evidence>
<keyword evidence="13" id="KW-1185">Reference proteome</keyword>
<keyword evidence="4" id="KW-0547">Nucleotide-binding</keyword>
<dbReference type="SMART" id="SM00133">
    <property type="entry name" value="S_TK_X"/>
    <property type="match status" value="1"/>
</dbReference>
<feature type="compositionally biased region" description="Polar residues" evidence="9">
    <location>
        <begin position="915"/>
        <end position="936"/>
    </location>
</feature>
<dbReference type="InterPro" id="IPR000719">
    <property type="entry name" value="Prot_kinase_dom"/>
</dbReference>
<accession>A0A0D6EQA4</accession>
<evidence type="ECO:0000313" key="12">
    <source>
        <dbReference type="EMBL" id="CEQ42202.1"/>
    </source>
</evidence>
<gene>
    <name evidence="12" type="primary">SPOSA6832_04011</name>
</gene>
<evidence type="ECO:0000256" key="6">
    <source>
        <dbReference type="ARBA" id="ARBA00022840"/>
    </source>
</evidence>
<feature type="compositionally biased region" description="Low complexity" evidence="9">
    <location>
        <begin position="391"/>
        <end position="407"/>
    </location>
</feature>
<evidence type="ECO:0000259" key="11">
    <source>
        <dbReference type="PROSITE" id="PS51285"/>
    </source>
</evidence>
<feature type="region of interest" description="Disordered" evidence="9">
    <location>
        <begin position="378"/>
        <end position="416"/>
    </location>
</feature>
<comment type="catalytic activity">
    <reaction evidence="7">
        <text>L-threonyl-[protein] + ATP = O-phospho-L-threonyl-[protein] + ADP + H(+)</text>
        <dbReference type="Rhea" id="RHEA:46608"/>
        <dbReference type="Rhea" id="RHEA-COMP:11060"/>
        <dbReference type="Rhea" id="RHEA-COMP:11605"/>
        <dbReference type="ChEBI" id="CHEBI:15378"/>
        <dbReference type="ChEBI" id="CHEBI:30013"/>
        <dbReference type="ChEBI" id="CHEBI:30616"/>
        <dbReference type="ChEBI" id="CHEBI:61977"/>
        <dbReference type="ChEBI" id="CHEBI:456216"/>
        <dbReference type="EC" id="2.7.11.1"/>
    </reaction>
</comment>